<feature type="transmembrane region" description="Helical" evidence="7">
    <location>
        <begin position="63"/>
        <end position="90"/>
    </location>
</feature>
<keyword evidence="5" id="KW-0175">Coiled coil</keyword>
<evidence type="ECO:0000256" key="2">
    <source>
        <dbReference type="ARBA" id="ARBA00022692"/>
    </source>
</evidence>
<dbReference type="PROSITE" id="PS51775">
    <property type="entry name" value="GTD_BINDING"/>
    <property type="match status" value="1"/>
</dbReference>
<dbReference type="Pfam" id="PF04576">
    <property type="entry name" value="Zein-binding"/>
    <property type="match status" value="1"/>
</dbReference>
<comment type="caution">
    <text evidence="9">The sequence shown here is derived from an EMBL/GenBank/DDBJ whole genome shotgun (WGS) entry which is preliminary data.</text>
</comment>
<feature type="coiled-coil region" evidence="5">
    <location>
        <begin position="636"/>
        <end position="741"/>
    </location>
</feature>
<evidence type="ECO:0000256" key="6">
    <source>
        <dbReference type="SAM" id="MobiDB-lite"/>
    </source>
</evidence>
<protein>
    <recommendedName>
        <fullName evidence="8">GTD-binding domain-containing protein</fullName>
    </recommendedName>
</protein>
<evidence type="ECO:0000313" key="10">
    <source>
        <dbReference type="Proteomes" id="UP000811246"/>
    </source>
</evidence>
<dbReference type="InterPro" id="IPR007656">
    <property type="entry name" value="GTD-bd"/>
</dbReference>
<reference evidence="9" key="1">
    <citation type="submission" date="2021-01" db="EMBL/GenBank/DDBJ databases">
        <authorList>
            <person name="Lovell J.T."/>
            <person name="Bentley N."/>
            <person name="Bhattarai G."/>
            <person name="Jenkins J.W."/>
            <person name="Sreedasyam A."/>
            <person name="Alarcon Y."/>
            <person name="Bock C."/>
            <person name="Boston L."/>
            <person name="Carlson J."/>
            <person name="Cervantes K."/>
            <person name="Clermont K."/>
            <person name="Krom N."/>
            <person name="Kubenka K."/>
            <person name="Mamidi S."/>
            <person name="Mattison C."/>
            <person name="Monteros M."/>
            <person name="Pisani C."/>
            <person name="Plott C."/>
            <person name="Rajasekar S."/>
            <person name="Rhein H.S."/>
            <person name="Rohla C."/>
            <person name="Song M."/>
            <person name="Hilaire R.S."/>
            <person name="Shu S."/>
            <person name="Wells L."/>
            <person name="Wang X."/>
            <person name="Webber J."/>
            <person name="Heerema R.J."/>
            <person name="Klein P."/>
            <person name="Conner P."/>
            <person name="Grauke L."/>
            <person name="Grimwood J."/>
            <person name="Schmutz J."/>
            <person name="Randall J.J."/>
        </authorList>
    </citation>
    <scope>NUCLEOTIDE SEQUENCE</scope>
    <source>
        <tissue evidence="9">Leaf</tissue>
    </source>
</reference>
<organism evidence="9 10">
    <name type="scientific">Carya illinoinensis</name>
    <name type="common">Pecan</name>
    <dbReference type="NCBI Taxonomy" id="32201"/>
    <lineage>
        <taxon>Eukaryota</taxon>
        <taxon>Viridiplantae</taxon>
        <taxon>Streptophyta</taxon>
        <taxon>Embryophyta</taxon>
        <taxon>Tracheophyta</taxon>
        <taxon>Spermatophyta</taxon>
        <taxon>Magnoliopsida</taxon>
        <taxon>eudicotyledons</taxon>
        <taxon>Gunneridae</taxon>
        <taxon>Pentapetalae</taxon>
        <taxon>rosids</taxon>
        <taxon>fabids</taxon>
        <taxon>Fagales</taxon>
        <taxon>Juglandaceae</taxon>
        <taxon>Carya</taxon>
    </lineage>
</organism>
<dbReference type="AlphaFoldDB" id="A0A922FHY7"/>
<evidence type="ECO:0000256" key="7">
    <source>
        <dbReference type="SAM" id="Phobius"/>
    </source>
</evidence>
<dbReference type="GO" id="GO:0016020">
    <property type="term" value="C:membrane"/>
    <property type="evidence" value="ECO:0007669"/>
    <property type="project" value="UniProtKB-SubCell"/>
</dbReference>
<keyword evidence="2 7" id="KW-0812">Transmembrane</keyword>
<comment type="subcellular location">
    <subcellularLocation>
        <location evidence="1">Membrane</location>
        <topology evidence="1">Single-pass membrane protein</topology>
    </subcellularLocation>
</comment>
<evidence type="ECO:0000313" key="9">
    <source>
        <dbReference type="EMBL" id="KAG6720513.1"/>
    </source>
</evidence>
<name>A0A922FHY7_CARIL</name>
<dbReference type="Proteomes" id="UP000811246">
    <property type="component" value="Chromosome 3"/>
</dbReference>
<evidence type="ECO:0000256" key="1">
    <source>
        <dbReference type="ARBA" id="ARBA00004167"/>
    </source>
</evidence>
<feature type="compositionally biased region" description="Polar residues" evidence="6">
    <location>
        <begin position="787"/>
        <end position="801"/>
    </location>
</feature>
<dbReference type="EMBL" id="CM031827">
    <property type="protein sequence ID" value="KAG6720513.1"/>
    <property type="molecule type" value="Genomic_DNA"/>
</dbReference>
<dbReference type="InterPro" id="IPR039306">
    <property type="entry name" value="MYOB"/>
</dbReference>
<evidence type="ECO:0000256" key="4">
    <source>
        <dbReference type="ARBA" id="ARBA00023136"/>
    </source>
</evidence>
<keyword evidence="3 7" id="KW-1133">Transmembrane helix</keyword>
<feature type="region of interest" description="Disordered" evidence="6">
    <location>
        <begin position="565"/>
        <end position="595"/>
    </location>
</feature>
<gene>
    <name evidence="9" type="ORF">I3842_03G066700</name>
</gene>
<feature type="compositionally biased region" description="Polar residues" evidence="6">
    <location>
        <begin position="514"/>
        <end position="530"/>
    </location>
</feature>
<feature type="domain" description="GTD-binding" evidence="8">
    <location>
        <begin position="634"/>
        <end position="732"/>
    </location>
</feature>
<proteinExistence type="predicted"/>
<feature type="region of interest" description="Disordered" evidence="6">
    <location>
        <begin position="782"/>
        <end position="801"/>
    </location>
</feature>
<accession>A0A922FHY7</accession>
<dbReference type="PANTHER" id="PTHR31448:SF34">
    <property type="entry name" value="MYOSIN-BINDING PROTEIN 3"/>
    <property type="match status" value="1"/>
</dbReference>
<dbReference type="PANTHER" id="PTHR31448">
    <property type="entry name" value="MYOSIN-BINDING PROTEIN 2"/>
    <property type="match status" value="1"/>
</dbReference>
<dbReference type="GO" id="GO:0080115">
    <property type="term" value="F:myosin XI tail binding"/>
    <property type="evidence" value="ECO:0007669"/>
    <property type="project" value="UniProtKB-ARBA"/>
</dbReference>
<evidence type="ECO:0000259" key="8">
    <source>
        <dbReference type="PROSITE" id="PS51775"/>
    </source>
</evidence>
<evidence type="ECO:0000256" key="5">
    <source>
        <dbReference type="SAM" id="Coils"/>
    </source>
</evidence>
<sequence>MGISASLATSQFCSVKTSKTFFHSPLSLSPPYVFASVKITRKSSKFMASNKFATMLHRNTNKIIVTLVYAILEWVLIILLLLNSLFTYLITKFSNFFGLKPPCLWCSRVDHILEPGRNTNSYRDLICDTHAAEISKLSYCSTHQKLAEPQNMCEDCLASRPSYDGSFLGSTQRIAFVSRLSENHGENGTNIFMCSCCNKNLSCKLCPPSWPSWGALNHNQKDDLVIEEVDDDSNEGEYKELSRSYSSPSHREKDNEIHKKNWEENQCDEGIADEHQIHSDFGGSSFVEVVQEDGSMILKDSTEQDSDDTSFVHRACDNSTIQCFPEQDNSCEVISMHCKNYFACELNRLIPVELIDSSTTANLGSCNWREEDLRKHDRQNRASDSEARIETQFNVTTEAAFLTINECPNRATKEELESFEMAEFDTDNYFTEEVVERKQDTVSEACRQVDTTEEPQTLSLAEEVAGKEPDDPPGACGAEINSINLLSDQSSAKTAIVTEKSDHEAETQAEEPVSSLTCQPEDQASTNDDVAEVSTTPDAFMAQDDLGLSPMEKTTQHEKIILVENAQEGTNNHGSFPSEPNEAEDEKCPDTPNSVDSLHYSQKKLLLFEKRESGAEESLDGSVISEMEGGDAVTTIDRLKAALKAERRNLSALYAELEEERSASAIAANQTMAMITRLQEEKAAMQMEALQYQRMMEEQAEYDQEALQLLNELMIKREKEKQELEKELELHRKKVLDYEAKEKIRVTRRIKHGSLRSRNSSASCSNADESDELSIDLNLEARDEDSSYSSHQATSQNNSPDNAVLNLEEMALDCVKHMSALDESLVEFEEERLSILDQLKALEEKLITLGDDEGYFEDGKSIERSSTYGAKEFDDHVLTSPEENGVPGKHSSLYVVKEVDKHDFTSPEEDGISFGFSKDKFYPERKTMDSMAKSLLPLLDATNNKNEEGLLYEAKGESEYVEMQNSFESHFELDVKKLAIEDEVDHVYERLQALEADREFLKHCMSSIKKGDKGVDLLQEILQHLRDLRAVEIRVKNMNDDTLG</sequence>
<keyword evidence="4 7" id="KW-0472">Membrane</keyword>
<feature type="region of interest" description="Disordered" evidence="6">
    <location>
        <begin position="230"/>
        <end position="255"/>
    </location>
</feature>
<evidence type="ECO:0000256" key="3">
    <source>
        <dbReference type="ARBA" id="ARBA00022989"/>
    </source>
</evidence>
<feature type="region of interest" description="Disordered" evidence="6">
    <location>
        <begin position="494"/>
        <end position="530"/>
    </location>
</feature>